<dbReference type="Proteomes" id="UP000008366">
    <property type="component" value="Unassembled WGS sequence"/>
</dbReference>
<protein>
    <recommendedName>
        <fullName evidence="3">Esterase</fullName>
    </recommendedName>
</protein>
<dbReference type="STRING" id="1184609.KILIM_015_00130"/>
<dbReference type="AlphaFoldDB" id="K6VFI6"/>
<reference evidence="1 2" key="1">
    <citation type="submission" date="2012-08" db="EMBL/GenBank/DDBJ databases">
        <title>Whole genome shotgun sequence of Kineosphaera limosa NBRC 100340.</title>
        <authorList>
            <person name="Yoshida I."/>
            <person name="Isaki S."/>
            <person name="Hosoyama A."/>
            <person name="Tsuchikane K."/>
            <person name="Katsumata H."/>
            <person name="Ando Y."/>
            <person name="Ohji S."/>
            <person name="Hamada M."/>
            <person name="Tamura T."/>
            <person name="Yamazoe A."/>
            <person name="Yamazaki S."/>
            <person name="Fujita N."/>
        </authorList>
    </citation>
    <scope>NUCLEOTIDE SEQUENCE [LARGE SCALE GENOMIC DNA]</scope>
    <source>
        <strain evidence="1 2">NBRC 100340</strain>
    </source>
</reference>
<dbReference type="InterPro" id="IPR029058">
    <property type="entry name" value="AB_hydrolase_fold"/>
</dbReference>
<proteinExistence type="predicted"/>
<gene>
    <name evidence="1" type="ORF">KILIM_015_00130</name>
</gene>
<organism evidence="1 2">
    <name type="scientific">Kineosphaera limosa NBRC 100340</name>
    <dbReference type="NCBI Taxonomy" id="1184609"/>
    <lineage>
        <taxon>Bacteria</taxon>
        <taxon>Bacillati</taxon>
        <taxon>Actinomycetota</taxon>
        <taxon>Actinomycetes</taxon>
        <taxon>Micrococcales</taxon>
        <taxon>Dermatophilaceae</taxon>
        <taxon>Kineosphaera</taxon>
    </lineage>
</organism>
<name>K6VFI6_9MICO</name>
<comment type="caution">
    <text evidence="1">The sequence shown here is derived from an EMBL/GenBank/DDBJ whole genome shotgun (WGS) entry which is preliminary data.</text>
</comment>
<evidence type="ECO:0000313" key="2">
    <source>
        <dbReference type="Proteomes" id="UP000008366"/>
    </source>
</evidence>
<dbReference type="eggNOG" id="COG2382">
    <property type="taxonomic scope" value="Bacteria"/>
</dbReference>
<evidence type="ECO:0008006" key="3">
    <source>
        <dbReference type="Google" id="ProtNLM"/>
    </source>
</evidence>
<dbReference type="SUPFAM" id="SSF53474">
    <property type="entry name" value="alpha/beta-Hydrolases"/>
    <property type="match status" value="1"/>
</dbReference>
<keyword evidence="2" id="KW-1185">Reference proteome</keyword>
<accession>K6VFI6</accession>
<dbReference type="Gene3D" id="3.40.50.1820">
    <property type="entry name" value="alpha/beta hydrolase"/>
    <property type="match status" value="1"/>
</dbReference>
<sequence>MGPAGQAPLLVLFDEAAWVRMGLVEALQRYLPVVHVALVDTLDVSRRARDLTNLQRAQVLLAGVLDAVGGRLRRPFDPEQVIVAGQSYGGLAAASLATCRPDLAGAAILQSASLWHR</sequence>
<dbReference type="EMBL" id="BAHD01000015">
    <property type="protein sequence ID" value="GAB94953.1"/>
    <property type="molecule type" value="Genomic_DNA"/>
</dbReference>
<evidence type="ECO:0000313" key="1">
    <source>
        <dbReference type="EMBL" id="GAB94953.1"/>
    </source>
</evidence>